<keyword evidence="2" id="KW-1185">Reference proteome</keyword>
<evidence type="ECO:0000313" key="2">
    <source>
        <dbReference type="Proteomes" id="UP001589750"/>
    </source>
</evidence>
<dbReference type="InterPro" id="IPR036188">
    <property type="entry name" value="FAD/NAD-bd_sf"/>
</dbReference>
<dbReference type="PRINTS" id="PR00411">
    <property type="entry name" value="PNDRDTASEI"/>
</dbReference>
<dbReference type="PANTHER" id="PTHR10668">
    <property type="entry name" value="PHYTOENE DEHYDROGENASE"/>
    <property type="match status" value="1"/>
</dbReference>
<dbReference type="SUPFAM" id="SSF51905">
    <property type="entry name" value="FAD/NAD(P)-binding domain"/>
    <property type="match status" value="1"/>
</dbReference>
<dbReference type="RefSeq" id="WP_140011175.1">
    <property type="nucleotide sequence ID" value="NZ_JBHMDG010000022.1"/>
</dbReference>
<sequence length="489" mass="51563">MSTRPADTAARDAVVVGSGPNGLAAAVRLAQAGHRVTVLEAAATIGGGTRTEELTLPGLLHDVCSAVHPFALASPYLATLPLADHGLVWRWPEIDLAHPLDDGTAGVLVRDLDETCRGLGADGAAWRGVFGPLVDRFDDLAGDVLGPIVRIPDHPVSMARFGLRAGLPATVLARRFRTPQARALFAGSAAHAFRPLSRPVTAAVGVLLTAAGHRHGWPVPEGGSAAITRALASLLTELGGEIVTGRAVRTSADLPRAAITMLDTGPQAAAEILGDRLPARRRRTYRRWRYGPGVFKVDLAVRGGVPWTAEAARRAGTVHVGGTLEQIAASEAAVCRGEMPESPFVLVAQQHLADPTRSVGDVHPVWAYAHVPAHWAGDGERVVLDQLERFAPGLRERVVATAVRSPADHEVDNANYVGGDIAGGANDLRQLVGRPRLTPDPYATGVDGVWLCSASTPPGAGVHGMCGLRAAERALRQVDQTTRRSRRLR</sequence>
<evidence type="ECO:0000313" key="1">
    <source>
        <dbReference type="EMBL" id="MFB9314612.1"/>
    </source>
</evidence>
<protein>
    <submittedName>
        <fullName evidence="1">Phytoene desaturase family protein</fullName>
    </submittedName>
</protein>
<dbReference type="EMBL" id="JBHMDG010000022">
    <property type="protein sequence ID" value="MFB9314612.1"/>
    <property type="molecule type" value="Genomic_DNA"/>
</dbReference>
<proteinExistence type="predicted"/>
<dbReference type="Gene3D" id="3.50.50.60">
    <property type="entry name" value="FAD/NAD(P)-binding domain"/>
    <property type="match status" value="2"/>
</dbReference>
<name>A0ABV5KDW0_9ACTN</name>
<dbReference type="PANTHER" id="PTHR10668:SF105">
    <property type="entry name" value="DEHYDROGENASE-RELATED"/>
    <property type="match status" value="1"/>
</dbReference>
<reference evidence="1 2" key="1">
    <citation type="submission" date="2024-09" db="EMBL/GenBank/DDBJ databases">
        <authorList>
            <person name="Sun Q."/>
            <person name="Mori K."/>
        </authorList>
    </citation>
    <scope>NUCLEOTIDE SEQUENCE [LARGE SCALE GENOMIC DNA]</scope>
    <source>
        <strain evidence="1 2">JCM 9626</strain>
    </source>
</reference>
<dbReference type="Pfam" id="PF13450">
    <property type="entry name" value="NAD_binding_8"/>
    <property type="match status" value="1"/>
</dbReference>
<gene>
    <name evidence="1" type="ORF">ACFFRI_16260</name>
</gene>
<organism evidence="1 2">
    <name type="scientific">Nocardioides plantarum</name>
    <dbReference type="NCBI Taxonomy" id="29299"/>
    <lineage>
        <taxon>Bacteria</taxon>
        <taxon>Bacillati</taxon>
        <taxon>Actinomycetota</taxon>
        <taxon>Actinomycetes</taxon>
        <taxon>Propionibacteriales</taxon>
        <taxon>Nocardioidaceae</taxon>
        <taxon>Nocardioides</taxon>
    </lineage>
</organism>
<comment type="caution">
    <text evidence="1">The sequence shown here is derived from an EMBL/GenBank/DDBJ whole genome shotgun (WGS) entry which is preliminary data.</text>
</comment>
<accession>A0ABV5KDW0</accession>
<dbReference type="Proteomes" id="UP001589750">
    <property type="component" value="Unassembled WGS sequence"/>
</dbReference>